<keyword evidence="5" id="KW-1185">Reference proteome</keyword>
<dbReference type="Proteomes" id="UP001152797">
    <property type="component" value="Unassembled WGS sequence"/>
</dbReference>
<feature type="domain" description="OmpA-like" evidence="2">
    <location>
        <begin position="310"/>
        <end position="379"/>
    </location>
</feature>
<feature type="compositionally biased region" description="Basic and acidic residues" evidence="1">
    <location>
        <begin position="464"/>
        <end position="473"/>
    </location>
</feature>
<accession>A0A9P1M6J4</accession>
<feature type="region of interest" description="Disordered" evidence="1">
    <location>
        <begin position="419"/>
        <end position="479"/>
    </location>
</feature>
<feature type="region of interest" description="Disordered" evidence="1">
    <location>
        <begin position="1"/>
        <end position="22"/>
    </location>
</feature>
<dbReference type="InterPro" id="IPR036737">
    <property type="entry name" value="OmpA-like_sf"/>
</dbReference>
<sequence>MHRGFLQSAGYGGTSGEPEHLTNLRVALEKEEEQLRHLRQQRLQLESSKAQQPPFAPDLPCDAPDDMAMKALAEHEEPPPAMLHRLGVAVMLLLEAPFLVDLGDHPLPSRVPWRNLQVLLRKEKVTIPNKDEHSQMKEILAALQKGPFNQRLALHLKRILGGDPPVTRSEVLELDPKCVVLFDWVTNLVAPLLGGSQAPEILEVPELPEQRESASVAVGEQEKKVAQLRRKLRETIRSQQAAAEFAAQNKPGNVEMDTQCVDPVRNGHSNGQGRQGGAEENEVLGKKVSKRELLELEVTGQKSLQYRLEEVTIPSTQEAILQSLVKILMEPRGMHRHLEVVGHCEDRESDDVAQRRAEAATQWLLEAGIPAERMTVSWEVGGPALCRRTDFRLLDKAGSELEMRQKAEELMRRLFTGQLSQPDQPENGHHQPSNISNSLEDSSDRDLSKSGEADVKVPAGPAEVHADEVEKQKGSPTVSLEVSGEQVRLVFKKEGLSPQDALLDVGAKVVRLASLSGSWPQKEVTLPFDVQPEEPAAKFSRRAGTLTLTLAAAK</sequence>
<proteinExistence type="predicted"/>
<evidence type="ECO:0000313" key="4">
    <source>
        <dbReference type="EMBL" id="CAL4808215.1"/>
    </source>
</evidence>
<dbReference type="Gene3D" id="3.30.1330.60">
    <property type="entry name" value="OmpA-like domain"/>
    <property type="match status" value="1"/>
</dbReference>
<dbReference type="InterPro" id="IPR006665">
    <property type="entry name" value="OmpA-like"/>
</dbReference>
<organism evidence="3">
    <name type="scientific">Cladocopium goreaui</name>
    <dbReference type="NCBI Taxonomy" id="2562237"/>
    <lineage>
        <taxon>Eukaryota</taxon>
        <taxon>Sar</taxon>
        <taxon>Alveolata</taxon>
        <taxon>Dinophyceae</taxon>
        <taxon>Suessiales</taxon>
        <taxon>Symbiodiniaceae</taxon>
        <taxon>Cladocopium</taxon>
    </lineage>
</organism>
<reference evidence="3" key="1">
    <citation type="submission" date="2022-10" db="EMBL/GenBank/DDBJ databases">
        <authorList>
            <person name="Chen Y."/>
            <person name="Dougan E. K."/>
            <person name="Chan C."/>
            <person name="Rhodes N."/>
            <person name="Thang M."/>
        </authorList>
    </citation>
    <scope>NUCLEOTIDE SEQUENCE</scope>
</reference>
<protein>
    <submittedName>
        <fullName evidence="4">OmpA-like domain-containing protein</fullName>
    </submittedName>
</protein>
<dbReference type="EMBL" id="CAMXCT030006840">
    <property type="protein sequence ID" value="CAL4808215.1"/>
    <property type="molecule type" value="Genomic_DNA"/>
</dbReference>
<name>A0A9P1M6J4_9DINO</name>
<evidence type="ECO:0000313" key="3">
    <source>
        <dbReference type="EMBL" id="CAI4020903.1"/>
    </source>
</evidence>
<dbReference type="EMBL" id="CAMXCT010006840">
    <property type="protein sequence ID" value="CAI4020903.1"/>
    <property type="molecule type" value="Genomic_DNA"/>
</dbReference>
<evidence type="ECO:0000259" key="2">
    <source>
        <dbReference type="Pfam" id="PF00691"/>
    </source>
</evidence>
<dbReference type="AlphaFoldDB" id="A0A9P1M6J4"/>
<comment type="caution">
    <text evidence="3">The sequence shown here is derived from an EMBL/GenBank/DDBJ whole genome shotgun (WGS) entry which is preliminary data.</text>
</comment>
<dbReference type="Pfam" id="PF00691">
    <property type="entry name" value="OmpA"/>
    <property type="match status" value="1"/>
</dbReference>
<gene>
    <name evidence="3" type="ORF">C1SCF055_LOCUS45282</name>
</gene>
<evidence type="ECO:0000313" key="5">
    <source>
        <dbReference type="Proteomes" id="UP001152797"/>
    </source>
</evidence>
<dbReference type="EMBL" id="CAMXCT020006840">
    <property type="protein sequence ID" value="CAL1174278.1"/>
    <property type="molecule type" value="Genomic_DNA"/>
</dbReference>
<reference evidence="4 5" key="2">
    <citation type="submission" date="2024-05" db="EMBL/GenBank/DDBJ databases">
        <authorList>
            <person name="Chen Y."/>
            <person name="Shah S."/>
            <person name="Dougan E. K."/>
            <person name="Thang M."/>
            <person name="Chan C."/>
        </authorList>
    </citation>
    <scope>NUCLEOTIDE SEQUENCE [LARGE SCALE GENOMIC DNA]</scope>
</reference>
<feature type="compositionally biased region" description="Basic and acidic residues" evidence="1">
    <location>
        <begin position="442"/>
        <end position="455"/>
    </location>
</feature>
<dbReference type="OrthoDB" id="423364at2759"/>
<evidence type="ECO:0000256" key="1">
    <source>
        <dbReference type="SAM" id="MobiDB-lite"/>
    </source>
</evidence>
<feature type="compositionally biased region" description="Polar residues" evidence="1">
    <location>
        <begin position="419"/>
        <end position="440"/>
    </location>
</feature>
<dbReference type="SUPFAM" id="SSF103088">
    <property type="entry name" value="OmpA-like"/>
    <property type="match status" value="1"/>
</dbReference>